<evidence type="ECO:0000313" key="2">
    <source>
        <dbReference type="EMBL" id="EDW95519.1"/>
    </source>
</evidence>
<dbReference type="eggNOG" id="ENOG502T3DS">
    <property type="taxonomic scope" value="Eukaryota"/>
</dbReference>
<accession>B4PI71</accession>
<gene>
    <name evidence="2" type="primary">Dyak\GE22612</name>
    <name evidence="3" type="synonym">Dyak\GE22613</name>
    <name evidence="2" type="ORF">Dyak_GE22612</name>
    <name evidence="3" type="ORF">Dyak_GE22613</name>
</gene>
<name>B4PI71_DROYA</name>
<dbReference type="EMBL" id="CM000159">
    <property type="protein sequence ID" value="EDW95520.1"/>
    <property type="molecule type" value="Genomic_DNA"/>
</dbReference>
<dbReference type="AlphaFoldDB" id="B4PI71"/>
<dbReference type="KEGG" id="dya:Dyak_GE22613"/>
<keyword evidence="1" id="KW-1133">Transmembrane helix</keyword>
<feature type="transmembrane region" description="Helical" evidence="1">
    <location>
        <begin position="64"/>
        <end position="82"/>
    </location>
</feature>
<dbReference type="KEGG" id="dya:Dyak_GE22612"/>
<protein>
    <submittedName>
        <fullName evidence="2">Uncharacterized protein</fullName>
    </submittedName>
</protein>
<dbReference type="OrthoDB" id="7860814at2759"/>
<evidence type="ECO:0000313" key="4">
    <source>
        <dbReference type="Proteomes" id="UP000002282"/>
    </source>
</evidence>
<sequence length="218" mass="25073">MEITVPPPDSHWSLRFVDIVKPFPDQTVANATYKVIRFFYPPFALETVDVTHVVSDPELNSLNVGLFVGFPLFLACIGYGMFKYSRNVHSVPKERPFKLYELEKRMKAKYGPEYKQGIWKRKDIPDPLLLTNDPSEPVEKSKHDRGSSMSNNFFIEDHWLPESIENFIKTDGFVDKIGGKTENGESRMFDCSTQLGRHSDLAGEIKNALKERKRKAEK</sequence>
<reference evidence="2" key="1">
    <citation type="submission" date="2006-01" db="EMBL/GenBank/DDBJ databases">
        <title>The Genome of Drosophila yakuba.</title>
        <authorList>
            <consortium name="The Drosophila yakuba Sequencing Consortium"/>
        </authorList>
    </citation>
    <scope>NUCLEOTIDE SEQUENCE</scope>
    <source>
        <strain evidence="2">Tai18E2</strain>
    </source>
</reference>
<evidence type="ECO:0000313" key="3">
    <source>
        <dbReference type="EMBL" id="EDW95520.1"/>
    </source>
</evidence>
<keyword evidence="4" id="KW-1185">Reference proteome</keyword>
<dbReference type="Proteomes" id="UP000002282">
    <property type="component" value="Chromosome 3L"/>
</dbReference>
<keyword evidence="1" id="KW-0812">Transmembrane</keyword>
<proteinExistence type="predicted"/>
<dbReference type="OMA" id="HWSLRFV"/>
<dbReference type="EMBL" id="CM000159">
    <property type="protein sequence ID" value="EDW95519.1"/>
    <property type="molecule type" value="Genomic_DNA"/>
</dbReference>
<organism evidence="2 4">
    <name type="scientific">Drosophila yakuba</name>
    <name type="common">Fruit fly</name>
    <dbReference type="NCBI Taxonomy" id="7245"/>
    <lineage>
        <taxon>Eukaryota</taxon>
        <taxon>Metazoa</taxon>
        <taxon>Ecdysozoa</taxon>
        <taxon>Arthropoda</taxon>
        <taxon>Hexapoda</taxon>
        <taxon>Insecta</taxon>
        <taxon>Pterygota</taxon>
        <taxon>Neoptera</taxon>
        <taxon>Endopterygota</taxon>
        <taxon>Diptera</taxon>
        <taxon>Brachycera</taxon>
        <taxon>Muscomorpha</taxon>
        <taxon>Ephydroidea</taxon>
        <taxon>Drosophilidae</taxon>
        <taxon>Drosophila</taxon>
        <taxon>Sophophora</taxon>
    </lineage>
</organism>
<dbReference type="HOGENOM" id="CLU_110407_0_0_1"/>
<evidence type="ECO:0000256" key="1">
    <source>
        <dbReference type="SAM" id="Phobius"/>
    </source>
</evidence>
<reference evidence="2 4" key="2">
    <citation type="journal article" date="2007" name="Nature">
        <title>Evolution of genes and genomes on the Drosophila phylogeny.</title>
        <authorList>
            <consortium name="Drosophila 12 Genomes Consortium"/>
            <person name="Clark A.G."/>
            <person name="Eisen M.B."/>
            <person name="Smith D.R."/>
            <person name="Bergman C.M."/>
            <person name="Oliver B."/>
            <person name="Markow T.A."/>
            <person name="Kaufman T.C."/>
            <person name="Kellis M."/>
            <person name="Gelbart W."/>
            <person name="Iyer V.N."/>
            <person name="Pollard D.A."/>
            <person name="Sackton T.B."/>
            <person name="Larracuente A.M."/>
            <person name="Singh N.D."/>
            <person name="Abad J.P."/>
            <person name="Abt D.N."/>
            <person name="Adryan B."/>
            <person name="Aguade M."/>
            <person name="Akashi H."/>
            <person name="Anderson W.W."/>
            <person name="Aquadro C.F."/>
            <person name="Ardell D.H."/>
            <person name="Arguello R."/>
            <person name="Artieri C.G."/>
            <person name="Barbash D.A."/>
            <person name="Barker D."/>
            <person name="Barsanti P."/>
            <person name="Batterham P."/>
            <person name="Batzoglou S."/>
            <person name="Begun D."/>
            <person name="Bhutkar A."/>
            <person name="Blanco E."/>
            <person name="Bosak S.A."/>
            <person name="Bradley R.K."/>
            <person name="Brand A.D."/>
            <person name="Brent M.R."/>
            <person name="Brooks A.N."/>
            <person name="Brown R.H."/>
            <person name="Butlin R.K."/>
            <person name="Caggese C."/>
            <person name="Calvi B.R."/>
            <person name="Bernardo de Carvalho A."/>
            <person name="Caspi A."/>
            <person name="Castrezana S."/>
            <person name="Celniker S.E."/>
            <person name="Chang J.L."/>
            <person name="Chapple C."/>
            <person name="Chatterji S."/>
            <person name="Chinwalla A."/>
            <person name="Civetta A."/>
            <person name="Clifton S.W."/>
            <person name="Comeron J.M."/>
            <person name="Costello J.C."/>
            <person name="Coyne J.A."/>
            <person name="Daub J."/>
            <person name="David R.G."/>
            <person name="Delcher A.L."/>
            <person name="Delehaunty K."/>
            <person name="Do C.B."/>
            <person name="Ebling H."/>
            <person name="Edwards K."/>
            <person name="Eickbush T."/>
            <person name="Evans J.D."/>
            <person name="Filipski A."/>
            <person name="Findeiss S."/>
            <person name="Freyhult E."/>
            <person name="Fulton L."/>
            <person name="Fulton R."/>
            <person name="Garcia A.C."/>
            <person name="Gardiner A."/>
            <person name="Garfield D.A."/>
            <person name="Garvin B.E."/>
            <person name="Gibson G."/>
            <person name="Gilbert D."/>
            <person name="Gnerre S."/>
            <person name="Godfrey J."/>
            <person name="Good R."/>
            <person name="Gotea V."/>
            <person name="Gravely B."/>
            <person name="Greenberg A.J."/>
            <person name="Griffiths-Jones S."/>
            <person name="Gross S."/>
            <person name="Guigo R."/>
            <person name="Gustafson E.A."/>
            <person name="Haerty W."/>
            <person name="Hahn M.W."/>
            <person name="Halligan D.L."/>
            <person name="Halpern A.L."/>
            <person name="Halter G.M."/>
            <person name="Han M.V."/>
            <person name="Heger A."/>
            <person name="Hillier L."/>
            <person name="Hinrichs A.S."/>
            <person name="Holmes I."/>
            <person name="Hoskins R.A."/>
            <person name="Hubisz M.J."/>
            <person name="Hultmark D."/>
            <person name="Huntley M.A."/>
            <person name="Jaffe D.B."/>
            <person name="Jagadeeshan S."/>
            <person name="Jeck W.R."/>
            <person name="Johnson J."/>
            <person name="Jones C.D."/>
            <person name="Jordan W.C."/>
            <person name="Karpen G.H."/>
            <person name="Kataoka E."/>
            <person name="Keightley P.D."/>
            <person name="Kheradpour P."/>
            <person name="Kirkness E.F."/>
            <person name="Koerich L.B."/>
            <person name="Kristiansen K."/>
            <person name="Kudrna D."/>
            <person name="Kulathinal R.J."/>
            <person name="Kumar S."/>
            <person name="Kwok R."/>
            <person name="Lander E."/>
            <person name="Langley C.H."/>
            <person name="Lapoint R."/>
            <person name="Lazzaro B.P."/>
            <person name="Lee S.J."/>
            <person name="Levesque L."/>
            <person name="Li R."/>
            <person name="Lin C.F."/>
            <person name="Lin M.F."/>
            <person name="Lindblad-Toh K."/>
            <person name="Llopart A."/>
            <person name="Long M."/>
            <person name="Low L."/>
            <person name="Lozovsky E."/>
            <person name="Lu J."/>
            <person name="Luo M."/>
            <person name="Machado C.A."/>
            <person name="Makalowski W."/>
            <person name="Marzo M."/>
            <person name="Matsuda M."/>
            <person name="Matzkin L."/>
            <person name="McAllister B."/>
            <person name="McBride C.S."/>
            <person name="McKernan B."/>
            <person name="McKernan K."/>
            <person name="Mendez-Lago M."/>
            <person name="Minx P."/>
            <person name="Mollenhauer M.U."/>
            <person name="Montooth K."/>
            <person name="Mount S.M."/>
            <person name="Mu X."/>
            <person name="Myers E."/>
            <person name="Negre B."/>
            <person name="Newfeld S."/>
            <person name="Nielsen R."/>
            <person name="Noor M.A."/>
            <person name="O'Grady P."/>
            <person name="Pachter L."/>
            <person name="Papaceit M."/>
            <person name="Parisi M.J."/>
            <person name="Parisi M."/>
            <person name="Parts L."/>
            <person name="Pedersen J.S."/>
            <person name="Pesole G."/>
            <person name="Phillippy A.M."/>
            <person name="Ponting C.P."/>
            <person name="Pop M."/>
            <person name="Porcelli D."/>
            <person name="Powell J.R."/>
            <person name="Prohaska S."/>
            <person name="Pruitt K."/>
            <person name="Puig M."/>
            <person name="Quesneville H."/>
            <person name="Ram K.R."/>
            <person name="Rand D."/>
            <person name="Rasmussen M.D."/>
            <person name="Reed L.K."/>
            <person name="Reenan R."/>
            <person name="Reily A."/>
            <person name="Remington K.A."/>
            <person name="Rieger T.T."/>
            <person name="Ritchie M.G."/>
            <person name="Robin C."/>
            <person name="Rogers Y.H."/>
            <person name="Rohde C."/>
            <person name="Rozas J."/>
            <person name="Rubenfield M.J."/>
            <person name="Ruiz A."/>
            <person name="Russo S."/>
            <person name="Salzberg S.L."/>
            <person name="Sanchez-Gracia A."/>
            <person name="Saranga D.J."/>
            <person name="Sato H."/>
            <person name="Schaeffer S.W."/>
            <person name="Schatz M.C."/>
            <person name="Schlenke T."/>
            <person name="Schwartz R."/>
            <person name="Segarra C."/>
            <person name="Singh R.S."/>
            <person name="Sirot L."/>
            <person name="Sirota M."/>
            <person name="Sisneros N.B."/>
            <person name="Smith C.D."/>
            <person name="Smith T.F."/>
            <person name="Spieth J."/>
            <person name="Stage D.E."/>
            <person name="Stark A."/>
            <person name="Stephan W."/>
            <person name="Strausberg R.L."/>
            <person name="Strempel S."/>
            <person name="Sturgill D."/>
            <person name="Sutton G."/>
            <person name="Sutton G.G."/>
            <person name="Tao W."/>
            <person name="Teichmann S."/>
            <person name="Tobari Y.N."/>
            <person name="Tomimura Y."/>
            <person name="Tsolas J.M."/>
            <person name="Valente V.L."/>
            <person name="Venter E."/>
            <person name="Venter J.C."/>
            <person name="Vicario S."/>
            <person name="Vieira F.G."/>
            <person name="Vilella A.J."/>
            <person name="Villasante A."/>
            <person name="Walenz B."/>
            <person name="Wang J."/>
            <person name="Wasserman M."/>
            <person name="Watts T."/>
            <person name="Wilson D."/>
            <person name="Wilson R.K."/>
            <person name="Wing R.A."/>
            <person name="Wolfner M.F."/>
            <person name="Wong A."/>
            <person name="Wong G.K."/>
            <person name="Wu C.I."/>
            <person name="Wu G."/>
            <person name="Yamamoto D."/>
            <person name="Yang H.P."/>
            <person name="Yang S.P."/>
            <person name="Yorke J.A."/>
            <person name="Yoshida K."/>
            <person name="Zdobnov E."/>
            <person name="Zhang P."/>
            <person name="Zhang Y."/>
            <person name="Zimin A.V."/>
            <person name="Baldwin J."/>
            <person name="Abdouelleil A."/>
            <person name="Abdulkadir J."/>
            <person name="Abebe A."/>
            <person name="Abera B."/>
            <person name="Abreu J."/>
            <person name="Acer S.C."/>
            <person name="Aftuck L."/>
            <person name="Alexander A."/>
            <person name="An P."/>
            <person name="Anderson E."/>
            <person name="Anderson S."/>
            <person name="Arachi H."/>
            <person name="Azer M."/>
            <person name="Bachantsang P."/>
            <person name="Barry A."/>
            <person name="Bayul T."/>
            <person name="Berlin A."/>
            <person name="Bessette D."/>
            <person name="Bloom T."/>
            <person name="Blye J."/>
            <person name="Boguslavskiy L."/>
            <person name="Bonnet C."/>
            <person name="Boukhgalter B."/>
            <person name="Bourzgui I."/>
            <person name="Brown A."/>
            <person name="Cahill P."/>
            <person name="Channer S."/>
            <person name="Cheshatsang Y."/>
            <person name="Chuda L."/>
            <person name="Citroen M."/>
            <person name="Collymore A."/>
            <person name="Cooke P."/>
            <person name="Costello M."/>
            <person name="D'Aco K."/>
            <person name="Daza R."/>
            <person name="De Haan G."/>
            <person name="DeGray S."/>
            <person name="DeMaso C."/>
            <person name="Dhargay N."/>
            <person name="Dooley K."/>
            <person name="Dooley E."/>
            <person name="Doricent M."/>
            <person name="Dorje P."/>
            <person name="Dorjee K."/>
            <person name="Dupes A."/>
            <person name="Elong R."/>
            <person name="Falk J."/>
            <person name="Farina A."/>
            <person name="Faro S."/>
            <person name="Ferguson D."/>
            <person name="Fisher S."/>
            <person name="Foley C.D."/>
            <person name="Franke A."/>
            <person name="Friedrich D."/>
            <person name="Gadbois L."/>
            <person name="Gearin G."/>
            <person name="Gearin C.R."/>
            <person name="Giannoukos G."/>
            <person name="Goode T."/>
            <person name="Graham J."/>
            <person name="Grandbois E."/>
            <person name="Grewal S."/>
            <person name="Gyaltsen K."/>
            <person name="Hafez N."/>
            <person name="Hagos B."/>
            <person name="Hall J."/>
            <person name="Henson C."/>
            <person name="Hollinger A."/>
            <person name="Honan T."/>
            <person name="Huard M.D."/>
            <person name="Hughes L."/>
            <person name="Hurhula B."/>
            <person name="Husby M.E."/>
            <person name="Kamat A."/>
            <person name="Kanga B."/>
            <person name="Kashin S."/>
            <person name="Khazanovich D."/>
            <person name="Kisner P."/>
            <person name="Lance K."/>
            <person name="Lara M."/>
            <person name="Lee W."/>
            <person name="Lennon N."/>
            <person name="Letendre F."/>
            <person name="LeVine R."/>
            <person name="Lipovsky A."/>
            <person name="Liu X."/>
            <person name="Liu J."/>
            <person name="Liu S."/>
            <person name="Lokyitsang T."/>
            <person name="Lokyitsang Y."/>
            <person name="Lubonja R."/>
            <person name="Lui A."/>
            <person name="MacDonald P."/>
            <person name="Magnisalis V."/>
            <person name="Maru K."/>
            <person name="Matthews C."/>
            <person name="McCusker W."/>
            <person name="McDonough S."/>
            <person name="Mehta T."/>
            <person name="Meldrim J."/>
            <person name="Meneus L."/>
            <person name="Mihai O."/>
            <person name="Mihalev A."/>
            <person name="Mihova T."/>
            <person name="Mittelman R."/>
            <person name="Mlenga V."/>
            <person name="Montmayeur A."/>
            <person name="Mulrain L."/>
            <person name="Navidi A."/>
            <person name="Naylor J."/>
            <person name="Negash T."/>
            <person name="Nguyen T."/>
            <person name="Nguyen N."/>
            <person name="Nicol R."/>
            <person name="Norbu C."/>
            <person name="Norbu N."/>
            <person name="Novod N."/>
            <person name="O'Neill B."/>
            <person name="Osman S."/>
            <person name="Markiewicz E."/>
            <person name="Oyono O.L."/>
            <person name="Patti C."/>
            <person name="Phunkhang P."/>
            <person name="Pierre F."/>
            <person name="Priest M."/>
            <person name="Raghuraman S."/>
            <person name="Rege F."/>
            <person name="Reyes R."/>
            <person name="Rise C."/>
            <person name="Rogov P."/>
            <person name="Ross K."/>
            <person name="Ryan E."/>
            <person name="Settipalli S."/>
            <person name="Shea T."/>
            <person name="Sherpa N."/>
            <person name="Shi L."/>
            <person name="Shih D."/>
            <person name="Sparrow T."/>
            <person name="Spaulding J."/>
            <person name="Stalker J."/>
            <person name="Stange-Thomann N."/>
            <person name="Stavropoulos S."/>
            <person name="Stone C."/>
            <person name="Strader C."/>
            <person name="Tesfaye S."/>
            <person name="Thomson T."/>
            <person name="Thoulutsang Y."/>
            <person name="Thoulutsang D."/>
            <person name="Topham K."/>
            <person name="Topping I."/>
            <person name="Tsamla T."/>
            <person name="Vassiliev H."/>
            <person name="Vo A."/>
            <person name="Wangchuk T."/>
            <person name="Wangdi T."/>
            <person name="Weiand M."/>
            <person name="Wilkinson J."/>
            <person name="Wilson A."/>
            <person name="Yadav S."/>
            <person name="Young G."/>
            <person name="Yu Q."/>
            <person name="Zembek L."/>
            <person name="Zhong D."/>
            <person name="Zimmer A."/>
            <person name="Zwirko Z."/>
            <person name="Jaffe D.B."/>
            <person name="Alvarez P."/>
            <person name="Brockman W."/>
            <person name="Butler J."/>
            <person name="Chin C."/>
            <person name="Gnerre S."/>
            <person name="Grabherr M."/>
            <person name="Kleber M."/>
            <person name="Mauceli E."/>
            <person name="MacCallum I."/>
        </authorList>
    </citation>
    <scope>NUCLEOTIDE SEQUENCE [LARGE SCALE GENOMIC DNA]</scope>
    <source>
        <strain evidence="2">Tai18E2</strain>
        <strain evidence="4">Tai18E2 / Tucson 14021-0261.01</strain>
    </source>
</reference>
<reference evidence="2" key="4">
    <citation type="submission" date="2015-11" db="EMBL/GenBank/DDBJ databases">
        <authorList>
            <consortium name="FlyBase"/>
        </authorList>
    </citation>
    <scope>NUCLEOTIDE SEQUENCE</scope>
    <source>
        <strain evidence="2">Tai18E2</strain>
    </source>
</reference>
<keyword evidence="1" id="KW-0472">Membrane</keyword>
<reference evidence="2 4" key="3">
    <citation type="journal article" date="2007" name="PLoS Biol.">
        <title>Principles of genome evolution in the Drosophila melanogaster species group.</title>
        <authorList>
            <person name="Ranz J.M."/>
            <person name="Maurin D."/>
            <person name="Chan Y.S."/>
            <person name="von Grotthuss M."/>
            <person name="Hillier L.W."/>
            <person name="Roote J."/>
            <person name="Ashburner M."/>
            <person name="Bergman C.M."/>
        </authorList>
    </citation>
    <scope>NUCLEOTIDE SEQUENCE [LARGE SCALE GENOMIC DNA]</scope>
    <source>
        <strain evidence="2">Tai18E2</strain>
        <strain evidence="4">Tai18E2 / Tucson 14021-0261.01</strain>
    </source>
</reference>